<dbReference type="PANTHER" id="PTHR42929:SF3">
    <property type="entry name" value="PUTRESCINE TRANSPORT SYSTEM PERMEASE PROTEIN POTH"/>
    <property type="match status" value="1"/>
</dbReference>
<sequence>MTGSLYPASGLAARWQKLMILVKQIANPRRLVIGIPYLWLLIFFALPFFIVFKISFAEYARSLPPYTSLFEFEDGGMTINIYFNNFKRLFLDGLSSEPAENYWQLLKDVFEQNLYLKSYLHSLSMALYTTVLCILVGYPLAWAIAHSKPSSRNILLLLVILPSWTSFLIRIYALMGILSDKGILNNTLLWLGVIDEPIAILRTNTAVLTGMVYAYLPFMVLPIYNAIIKLDYTCVEAAQDLGAKPFTIFRRVMFPLTLNGVIAGSMLVFIPTVGEYVIPELLGASDNLLIGGVLSLEFFNNRDWPMASALAVIMLIILIVPIIAFHRYQRRSLAN</sequence>
<evidence type="ECO:0000256" key="5">
    <source>
        <dbReference type="ARBA" id="ARBA00022519"/>
    </source>
</evidence>
<evidence type="ECO:0000313" key="12">
    <source>
        <dbReference type="Proteomes" id="UP000242642"/>
    </source>
</evidence>
<evidence type="ECO:0000256" key="3">
    <source>
        <dbReference type="ARBA" id="ARBA00022448"/>
    </source>
</evidence>
<dbReference type="Gene3D" id="1.10.3720.10">
    <property type="entry name" value="MetI-like"/>
    <property type="match status" value="1"/>
</dbReference>
<feature type="transmembrane region" description="Helical" evidence="9">
    <location>
        <begin position="304"/>
        <end position="325"/>
    </location>
</feature>
<evidence type="ECO:0000256" key="9">
    <source>
        <dbReference type="RuleBase" id="RU363032"/>
    </source>
</evidence>
<keyword evidence="5" id="KW-0997">Cell inner membrane</keyword>
<dbReference type="InterPro" id="IPR035906">
    <property type="entry name" value="MetI-like_sf"/>
</dbReference>
<feature type="transmembrane region" description="Helical" evidence="9">
    <location>
        <begin position="252"/>
        <end position="273"/>
    </location>
</feature>
<organism evidence="11 12">
    <name type="scientific">Thorsellia anophelis DSM 18579</name>
    <dbReference type="NCBI Taxonomy" id="1123402"/>
    <lineage>
        <taxon>Bacteria</taxon>
        <taxon>Pseudomonadati</taxon>
        <taxon>Pseudomonadota</taxon>
        <taxon>Gammaproteobacteria</taxon>
        <taxon>Enterobacterales</taxon>
        <taxon>Thorselliaceae</taxon>
        <taxon>Thorsellia</taxon>
    </lineage>
</organism>
<dbReference type="PROSITE" id="PS50928">
    <property type="entry name" value="ABC_TM1"/>
    <property type="match status" value="1"/>
</dbReference>
<evidence type="ECO:0000313" key="11">
    <source>
        <dbReference type="EMBL" id="SET44282.1"/>
    </source>
</evidence>
<dbReference type="GO" id="GO:0005886">
    <property type="term" value="C:plasma membrane"/>
    <property type="evidence" value="ECO:0007669"/>
    <property type="project" value="UniProtKB-SubCell"/>
</dbReference>
<dbReference type="OrthoDB" id="9807047at2"/>
<dbReference type="EMBL" id="FOHV01000026">
    <property type="protein sequence ID" value="SET44282.1"/>
    <property type="molecule type" value="Genomic_DNA"/>
</dbReference>
<comment type="similarity">
    <text evidence="2">Belongs to the binding-protein-dependent transport system permease family. CysTW subfamily.</text>
</comment>
<protein>
    <submittedName>
        <fullName evidence="11">Putrescine transport system permease protein</fullName>
    </submittedName>
</protein>
<evidence type="ECO:0000259" key="10">
    <source>
        <dbReference type="PROSITE" id="PS50928"/>
    </source>
</evidence>
<dbReference type="Pfam" id="PF00528">
    <property type="entry name" value="BPD_transp_1"/>
    <property type="match status" value="1"/>
</dbReference>
<dbReference type="InterPro" id="IPR000515">
    <property type="entry name" value="MetI-like"/>
</dbReference>
<accession>A0A1I0EGK1</accession>
<dbReference type="SUPFAM" id="SSF161098">
    <property type="entry name" value="MetI-like"/>
    <property type="match status" value="1"/>
</dbReference>
<keyword evidence="4" id="KW-1003">Cell membrane</keyword>
<dbReference type="AlphaFoldDB" id="A0A1I0EGK1"/>
<feature type="transmembrane region" description="Helical" evidence="9">
    <location>
        <begin position="154"/>
        <end position="178"/>
    </location>
</feature>
<dbReference type="STRING" id="1123402.SAMN02583745_02378"/>
<keyword evidence="6 9" id="KW-0812">Transmembrane</keyword>
<keyword evidence="7 9" id="KW-1133">Transmembrane helix</keyword>
<evidence type="ECO:0000256" key="2">
    <source>
        <dbReference type="ARBA" id="ARBA00007069"/>
    </source>
</evidence>
<keyword evidence="3 9" id="KW-0813">Transport</keyword>
<dbReference type="CDD" id="cd06261">
    <property type="entry name" value="TM_PBP2"/>
    <property type="match status" value="1"/>
</dbReference>
<dbReference type="GO" id="GO:0055085">
    <property type="term" value="P:transmembrane transport"/>
    <property type="evidence" value="ECO:0007669"/>
    <property type="project" value="InterPro"/>
</dbReference>
<evidence type="ECO:0000256" key="7">
    <source>
        <dbReference type="ARBA" id="ARBA00022989"/>
    </source>
</evidence>
<dbReference type="Proteomes" id="UP000242642">
    <property type="component" value="Unassembled WGS sequence"/>
</dbReference>
<dbReference type="PANTHER" id="PTHR42929">
    <property type="entry name" value="INNER MEMBRANE ABC TRANSPORTER PERMEASE PROTEIN YDCU-RELATED-RELATED"/>
    <property type="match status" value="1"/>
</dbReference>
<evidence type="ECO:0000256" key="4">
    <source>
        <dbReference type="ARBA" id="ARBA00022475"/>
    </source>
</evidence>
<feature type="transmembrane region" description="Helical" evidence="9">
    <location>
        <begin position="119"/>
        <end position="142"/>
    </location>
</feature>
<feature type="transmembrane region" description="Helical" evidence="9">
    <location>
        <begin position="198"/>
        <end position="221"/>
    </location>
</feature>
<feature type="domain" description="ABC transmembrane type-1" evidence="10">
    <location>
        <begin position="119"/>
        <end position="325"/>
    </location>
</feature>
<feature type="transmembrane region" description="Helical" evidence="9">
    <location>
        <begin position="37"/>
        <end position="56"/>
    </location>
</feature>
<evidence type="ECO:0000256" key="1">
    <source>
        <dbReference type="ARBA" id="ARBA00004429"/>
    </source>
</evidence>
<evidence type="ECO:0000256" key="8">
    <source>
        <dbReference type="ARBA" id="ARBA00023136"/>
    </source>
</evidence>
<name>A0A1I0EGK1_9GAMM</name>
<keyword evidence="12" id="KW-1185">Reference proteome</keyword>
<reference evidence="12" key="1">
    <citation type="submission" date="2016-10" db="EMBL/GenBank/DDBJ databases">
        <authorList>
            <person name="Varghese N."/>
            <person name="Submissions S."/>
        </authorList>
    </citation>
    <scope>NUCLEOTIDE SEQUENCE [LARGE SCALE GENOMIC DNA]</scope>
    <source>
        <strain evidence="12">DSM 18579</strain>
    </source>
</reference>
<evidence type="ECO:0000256" key="6">
    <source>
        <dbReference type="ARBA" id="ARBA00022692"/>
    </source>
</evidence>
<proteinExistence type="inferred from homology"/>
<gene>
    <name evidence="11" type="ORF">SAMN02583745_02378</name>
</gene>
<keyword evidence="8 9" id="KW-0472">Membrane</keyword>
<comment type="subcellular location">
    <subcellularLocation>
        <location evidence="1">Cell inner membrane</location>
        <topology evidence="1">Multi-pass membrane protein</topology>
    </subcellularLocation>
    <subcellularLocation>
        <location evidence="9">Cell membrane</location>
        <topology evidence="9">Multi-pass membrane protein</topology>
    </subcellularLocation>
</comment>